<proteinExistence type="predicted"/>
<comment type="caution">
    <text evidence="1">The sequence shown here is derived from an EMBL/GenBank/DDBJ whole genome shotgun (WGS) entry which is preliminary data.</text>
</comment>
<dbReference type="Proteomes" id="UP001066276">
    <property type="component" value="Chromosome 2_2"/>
</dbReference>
<protein>
    <submittedName>
        <fullName evidence="1">Uncharacterized protein</fullName>
    </submittedName>
</protein>
<gene>
    <name evidence="1" type="ORF">NDU88_003763</name>
</gene>
<evidence type="ECO:0000313" key="1">
    <source>
        <dbReference type="EMBL" id="KAJ1194475.1"/>
    </source>
</evidence>
<name>A0AAV7V2F2_PLEWA</name>
<dbReference type="AlphaFoldDB" id="A0AAV7V2F2"/>
<dbReference type="EMBL" id="JANPWB010000004">
    <property type="protein sequence ID" value="KAJ1194475.1"/>
    <property type="molecule type" value="Genomic_DNA"/>
</dbReference>
<keyword evidence="2" id="KW-1185">Reference proteome</keyword>
<evidence type="ECO:0000313" key="2">
    <source>
        <dbReference type="Proteomes" id="UP001066276"/>
    </source>
</evidence>
<accession>A0AAV7V2F2</accession>
<organism evidence="1 2">
    <name type="scientific">Pleurodeles waltl</name>
    <name type="common">Iberian ribbed newt</name>
    <dbReference type="NCBI Taxonomy" id="8319"/>
    <lineage>
        <taxon>Eukaryota</taxon>
        <taxon>Metazoa</taxon>
        <taxon>Chordata</taxon>
        <taxon>Craniata</taxon>
        <taxon>Vertebrata</taxon>
        <taxon>Euteleostomi</taxon>
        <taxon>Amphibia</taxon>
        <taxon>Batrachia</taxon>
        <taxon>Caudata</taxon>
        <taxon>Salamandroidea</taxon>
        <taxon>Salamandridae</taxon>
        <taxon>Pleurodelinae</taxon>
        <taxon>Pleurodeles</taxon>
    </lineage>
</organism>
<reference evidence="1" key="1">
    <citation type="journal article" date="2022" name="bioRxiv">
        <title>Sequencing and chromosome-scale assembly of the giantPleurodeles waltlgenome.</title>
        <authorList>
            <person name="Brown T."/>
            <person name="Elewa A."/>
            <person name="Iarovenko S."/>
            <person name="Subramanian E."/>
            <person name="Araus A.J."/>
            <person name="Petzold A."/>
            <person name="Susuki M."/>
            <person name="Suzuki K.-i.T."/>
            <person name="Hayashi T."/>
            <person name="Toyoda A."/>
            <person name="Oliveira C."/>
            <person name="Osipova E."/>
            <person name="Leigh N.D."/>
            <person name="Simon A."/>
            <person name="Yun M.H."/>
        </authorList>
    </citation>
    <scope>NUCLEOTIDE SEQUENCE</scope>
    <source>
        <strain evidence="1">20211129_DDA</strain>
        <tissue evidence="1">Liver</tissue>
    </source>
</reference>
<sequence>MGRATRREPSAPQLQPPLSSKNYIITQLYQGYSAPPTTAPPNHRPYFSRLRLFSPTYWAAALLMTDASAET</sequence>